<dbReference type="AlphaFoldDB" id="A0A314YPN1"/>
<accession>A0A314YPN1</accession>
<sequence length="196" mass="22930">MELLAVHDDYCDQLDVDLFVSTAAKCCTDKDPAKGYRARSVLLRESIGRRLFPPESDQLQEWERLRKEVSVPLTKYYSRQYRELLSDDCYHREALERREVKKYLEEKAVSRTALRWTFFIISIAERLYSLLNIGLPNTGDELIDQRKAVLYLLFFLKEAIDIFVNLQHYNSYGASSYLTANSTKPFICNVLVLLKL</sequence>
<name>A0A314YPN1_PRUYE</name>
<evidence type="ECO:0000313" key="2">
    <source>
        <dbReference type="Proteomes" id="UP000250321"/>
    </source>
</evidence>
<reference evidence="1 2" key="1">
    <citation type="submission" date="2018-02" db="EMBL/GenBank/DDBJ databases">
        <title>Draft genome of wild Prunus yedoensis var. nudiflora.</title>
        <authorList>
            <person name="Baek S."/>
            <person name="Kim J.-H."/>
            <person name="Choi K."/>
            <person name="Kim G.-B."/>
            <person name="Cho A."/>
            <person name="Jang H."/>
            <person name="Shin C.-H."/>
            <person name="Yu H.-J."/>
            <person name="Mun J.-H."/>
        </authorList>
    </citation>
    <scope>NUCLEOTIDE SEQUENCE [LARGE SCALE GENOMIC DNA]</scope>
    <source>
        <strain evidence="2">cv. Jeju island</strain>
        <tissue evidence="1">Leaf</tissue>
    </source>
</reference>
<dbReference type="EMBL" id="PJQY01000917">
    <property type="protein sequence ID" value="PQQ06951.1"/>
    <property type="molecule type" value="Genomic_DNA"/>
</dbReference>
<evidence type="ECO:0000313" key="1">
    <source>
        <dbReference type="EMBL" id="PQQ06951.1"/>
    </source>
</evidence>
<gene>
    <name evidence="1" type="ORF">Pyn_13739</name>
</gene>
<proteinExistence type="predicted"/>
<organism evidence="1 2">
    <name type="scientific">Prunus yedoensis var. nudiflora</name>
    <dbReference type="NCBI Taxonomy" id="2094558"/>
    <lineage>
        <taxon>Eukaryota</taxon>
        <taxon>Viridiplantae</taxon>
        <taxon>Streptophyta</taxon>
        <taxon>Embryophyta</taxon>
        <taxon>Tracheophyta</taxon>
        <taxon>Spermatophyta</taxon>
        <taxon>Magnoliopsida</taxon>
        <taxon>eudicotyledons</taxon>
        <taxon>Gunneridae</taxon>
        <taxon>Pentapetalae</taxon>
        <taxon>rosids</taxon>
        <taxon>fabids</taxon>
        <taxon>Rosales</taxon>
        <taxon>Rosaceae</taxon>
        <taxon>Amygdaloideae</taxon>
        <taxon>Amygdaleae</taxon>
        <taxon>Prunus</taxon>
    </lineage>
</organism>
<protein>
    <submittedName>
        <fullName evidence="1">Uncharacterized protein</fullName>
    </submittedName>
</protein>
<dbReference type="Proteomes" id="UP000250321">
    <property type="component" value="Unassembled WGS sequence"/>
</dbReference>
<comment type="caution">
    <text evidence="1">The sequence shown here is derived from an EMBL/GenBank/DDBJ whole genome shotgun (WGS) entry which is preliminary data.</text>
</comment>
<keyword evidence="2" id="KW-1185">Reference proteome</keyword>